<keyword evidence="2" id="KW-1003">Cell membrane</keyword>
<name>A0A5E4UFQ8_9BURK</name>
<evidence type="ECO:0000256" key="3">
    <source>
        <dbReference type="ARBA" id="ARBA00022692"/>
    </source>
</evidence>
<dbReference type="Proteomes" id="UP000384354">
    <property type="component" value="Unassembled WGS sequence"/>
</dbReference>
<dbReference type="PANTHER" id="PTHR30482">
    <property type="entry name" value="HIGH-AFFINITY BRANCHED-CHAIN AMINO ACID TRANSPORT SYSTEM PERMEASE"/>
    <property type="match status" value="1"/>
</dbReference>
<dbReference type="GO" id="GO:0005886">
    <property type="term" value="C:plasma membrane"/>
    <property type="evidence" value="ECO:0007669"/>
    <property type="project" value="UniProtKB-SubCell"/>
</dbReference>
<evidence type="ECO:0000256" key="2">
    <source>
        <dbReference type="ARBA" id="ARBA00022475"/>
    </source>
</evidence>
<accession>A0A5E4UFQ8</accession>
<dbReference type="AlphaFoldDB" id="A0A5E4UFQ8"/>
<sequence length="318" mass="33294">MLDTTLNPTGQTTPRRLRAPAITLAVVAAIFLVAPHVYANQSLLFTIMTFIVLAQGLNLLYGFTGYLPFGYVGFFGSGAYATSLLVLHTHLPILACVAGGGLAAALLGLVLGPLLRLSGAYFSIANLAASQIIYFVVSNPNLSDVTGGPYGLKIEQVYSPGASYACMLGVLLIACAFAAYFRTSGFGMSLRAVKQDPVSAAMAGVNVVQARLVAWLVSALIAGLAGGTYAWGISVFYPDAVFTLQFSVFAIVFALFGGVGTVIGPIVGAGLLYVLYAAIGISTPQYFQFIYGGLIVLLVLFLPGGLLSLLQRRGIHVF</sequence>
<dbReference type="InterPro" id="IPR001851">
    <property type="entry name" value="ABC_transp_permease"/>
</dbReference>
<reference evidence="7 8" key="1">
    <citation type="submission" date="2019-08" db="EMBL/GenBank/DDBJ databases">
        <authorList>
            <person name="Peeters C."/>
        </authorList>
    </citation>
    <scope>NUCLEOTIDE SEQUENCE [LARGE SCALE GENOMIC DNA]</scope>
    <source>
        <strain evidence="7 8">LMG 31106</strain>
    </source>
</reference>
<keyword evidence="5 6" id="KW-0472">Membrane</keyword>
<feature type="transmembrane region" description="Helical" evidence="6">
    <location>
        <begin position="68"/>
        <end position="86"/>
    </location>
</feature>
<evidence type="ECO:0000313" key="8">
    <source>
        <dbReference type="Proteomes" id="UP000384354"/>
    </source>
</evidence>
<organism evidence="7 8">
    <name type="scientific">Pandoraea cepalis</name>
    <dbReference type="NCBI Taxonomy" id="2508294"/>
    <lineage>
        <taxon>Bacteria</taxon>
        <taxon>Pseudomonadati</taxon>
        <taxon>Pseudomonadota</taxon>
        <taxon>Betaproteobacteria</taxon>
        <taxon>Burkholderiales</taxon>
        <taxon>Burkholderiaceae</taxon>
        <taxon>Pandoraea</taxon>
    </lineage>
</organism>
<evidence type="ECO:0000256" key="1">
    <source>
        <dbReference type="ARBA" id="ARBA00004651"/>
    </source>
</evidence>
<evidence type="ECO:0000313" key="7">
    <source>
        <dbReference type="EMBL" id="VVD97878.1"/>
    </source>
</evidence>
<dbReference type="GO" id="GO:0015658">
    <property type="term" value="F:branched-chain amino acid transmembrane transporter activity"/>
    <property type="evidence" value="ECO:0007669"/>
    <property type="project" value="InterPro"/>
</dbReference>
<dbReference type="EMBL" id="CABPSL010000006">
    <property type="protein sequence ID" value="VVD97878.1"/>
    <property type="molecule type" value="Genomic_DNA"/>
</dbReference>
<keyword evidence="4 6" id="KW-1133">Transmembrane helix</keyword>
<dbReference type="Pfam" id="PF02653">
    <property type="entry name" value="BPD_transp_2"/>
    <property type="match status" value="1"/>
</dbReference>
<dbReference type="RefSeq" id="WP_254440971.1">
    <property type="nucleotide sequence ID" value="NZ_CABPSL010000006.1"/>
</dbReference>
<feature type="transmembrane region" description="Helical" evidence="6">
    <location>
        <begin position="289"/>
        <end position="310"/>
    </location>
</feature>
<keyword evidence="3 6" id="KW-0812">Transmembrane</keyword>
<dbReference type="PANTHER" id="PTHR30482:SF20">
    <property type="entry name" value="HIGH-AFFINITY BRANCHED-CHAIN AMINO ACID TRANSPORT SYSTEM PERMEASE PROTEIN LIVM"/>
    <property type="match status" value="1"/>
</dbReference>
<dbReference type="InterPro" id="IPR043428">
    <property type="entry name" value="LivM-like"/>
</dbReference>
<protein>
    <submittedName>
        <fullName evidence="7">Amino acid ABC transporter</fullName>
    </submittedName>
</protein>
<evidence type="ECO:0000256" key="6">
    <source>
        <dbReference type="SAM" id="Phobius"/>
    </source>
</evidence>
<proteinExistence type="predicted"/>
<feature type="transmembrane region" description="Helical" evidence="6">
    <location>
        <begin position="157"/>
        <end position="181"/>
    </location>
</feature>
<gene>
    <name evidence="7" type="ORF">PCE31106_01956</name>
</gene>
<feature type="transmembrane region" description="Helical" evidence="6">
    <location>
        <begin position="212"/>
        <end position="234"/>
    </location>
</feature>
<feature type="transmembrane region" description="Helical" evidence="6">
    <location>
        <begin position="92"/>
        <end position="112"/>
    </location>
</feature>
<comment type="subcellular location">
    <subcellularLocation>
        <location evidence="1">Cell membrane</location>
        <topology evidence="1">Multi-pass membrane protein</topology>
    </subcellularLocation>
</comment>
<evidence type="ECO:0000256" key="4">
    <source>
        <dbReference type="ARBA" id="ARBA00022989"/>
    </source>
</evidence>
<evidence type="ECO:0000256" key="5">
    <source>
        <dbReference type="ARBA" id="ARBA00023136"/>
    </source>
</evidence>
<dbReference type="CDD" id="cd06581">
    <property type="entry name" value="TM_PBP1_LivM_like"/>
    <property type="match status" value="1"/>
</dbReference>
<feature type="transmembrane region" description="Helical" evidence="6">
    <location>
        <begin position="21"/>
        <end position="38"/>
    </location>
</feature>
<feature type="transmembrane region" description="Helical" evidence="6">
    <location>
        <begin position="119"/>
        <end position="137"/>
    </location>
</feature>